<dbReference type="Pfam" id="PF10741">
    <property type="entry name" value="T2SSM_b"/>
    <property type="match status" value="1"/>
</dbReference>
<evidence type="ECO:0000256" key="1">
    <source>
        <dbReference type="SAM" id="Phobius"/>
    </source>
</evidence>
<keyword evidence="1" id="KW-0472">Membrane</keyword>
<evidence type="ECO:0000313" key="3">
    <source>
        <dbReference type="Proteomes" id="UP001501727"/>
    </source>
</evidence>
<dbReference type="RefSeq" id="WP_344760854.1">
    <property type="nucleotide sequence ID" value="NZ_BAAAZU010000031.1"/>
</dbReference>
<comment type="caution">
    <text evidence="2">The sequence shown here is derived from an EMBL/GenBank/DDBJ whole genome shotgun (WGS) entry which is preliminary data.</text>
</comment>
<keyword evidence="3" id="KW-1185">Reference proteome</keyword>
<name>A0ABP7N0Q5_9GAMM</name>
<dbReference type="NCBIfam" id="NF040576">
    <property type="entry name" value="T2SS_GspM_XpsM"/>
    <property type="match status" value="1"/>
</dbReference>
<evidence type="ECO:0000313" key="2">
    <source>
        <dbReference type="EMBL" id="GAA3934160.1"/>
    </source>
</evidence>
<keyword evidence="1" id="KW-1133">Transmembrane helix</keyword>
<accession>A0ABP7N0Q5</accession>
<organism evidence="2 3">
    <name type="scientific">Luteimonas lutimaris</name>
    <dbReference type="NCBI Taxonomy" id="698645"/>
    <lineage>
        <taxon>Bacteria</taxon>
        <taxon>Pseudomonadati</taxon>
        <taxon>Pseudomonadota</taxon>
        <taxon>Gammaproteobacteria</taxon>
        <taxon>Lysobacterales</taxon>
        <taxon>Lysobacteraceae</taxon>
        <taxon>Luteimonas</taxon>
    </lineage>
</organism>
<sequence length="205" mass="22688">MRAANADRDRWLALAILLALLGLAYLVLVHPWWTVPMLQVNERIDDLRERDLRARMALRQAPEVRKQLEAVRAQSAGIPGFMPQRSPELATSALVQRLETAVLEASPGNRSCAIINRSPLTEARKQRFPRVAVQVRMRCGNPELAAVLHSLESGSPRMFIDNLNVLTLGNFRSRGMRVEGGGGLDVSFDLYGYLQPPAGAPADAR</sequence>
<reference evidence="3" key="1">
    <citation type="journal article" date="2019" name="Int. J. Syst. Evol. Microbiol.">
        <title>The Global Catalogue of Microorganisms (GCM) 10K type strain sequencing project: providing services to taxonomists for standard genome sequencing and annotation.</title>
        <authorList>
            <consortium name="The Broad Institute Genomics Platform"/>
            <consortium name="The Broad Institute Genome Sequencing Center for Infectious Disease"/>
            <person name="Wu L."/>
            <person name="Ma J."/>
        </authorList>
    </citation>
    <scope>NUCLEOTIDE SEQUENCE [LARGE SCALE GENOMIC DNA]</scope>
    <source>
        <strain evidence="3">JCM 16916</strain>
    </source>
</reference>
<dbReference type="EMBL" id="BAAAZU010000031">
    <property type="protein sequence ID" value="GAA3934160.1"/>
    <property type="molecule type" value="Genomic_DNA"/>
</dbReference>
<dbReference type="InterPro" id="IPR034756">
    <property type="entry name" value="T2SSM_b"/>
</dbReference>
<feature type="transmembrane region" description="Helical" evidence="1">
    <location>
        <begin position="12"/>
        <end position="33"/>
    </location>
</feature>
<keyword evidence="1" id="KW-0812">Transmembrane</keyword>
<proteinExistence type="predicted"/>
<gene>
    <name evidence="2" type="primary">gspM</name>
    <name evidence="2" type="ORF">GCM10022229_30170</name>
</gene>
<dbReference type="Proteomes" id="UP001501727">
    <property type="component" value="Unassembled WGS sequence"/>
</dbReference>
<protein>
    <submittedName>
        <fullName evidence="2">Type II secretion system protein GspM</fullName>
    </submittedName>
</protein>